<dbReference type="EMBL" id="JAUEPR010000038">
    <property type="protein sequence ID" value="KAK0472812.1"/>
    <property type="molecule type" value="Genomic_DNA"/>
</dbReference>
<reference evidence="6" key="1">
    <citation type="submission" date="2023-06" db="EMBL/GenBank/DDBJ databases">
        <authorList>
            <consortium name="Lawrence Berkeley National Laboratory"/>
            <person name="Ahrendt S."/>
            <person name="Sahu N."/>
            <person name="Indic B."/>
            <person name="Wong-Bajracharya J."/>
            <person name="Merenyi Z."/>
            <person name="Ke H.-M."/>
            <person name="Monk M."/>
            <person name="Kocsube S."/>
            <person name="Drula E."/>
            <person name="Lipzen A."/>
            <person name="Balint B."/>
            <person name="Henrissat B."/>
            <person name="Andreopoulos B."/>
            <person name="Martin F.M."/>
            <person name="Harder C.B."/>
            <person name="Rigling D."/>
            <person name="Ford K.L."/>
            <person name="Foster G.D."/>
            <person name="Pangilinan J."/>
            <person name="Papanicolaou A."/>
            <person name="Barry K."/>
            <person name="LaButti K."/>
            <person name="Viragh M."/>
            <person name="Koriabine M."/>
            <person name="Yan M."/>
            <person name="Riley R."/>
            <person name="Champramary S."/>
            <person name="Plett K.L."/>
            <person name="Tsai I.J."/>
            <person name="Slot J."/>
            <person name="Sipos G."/>
            <person name="Plett J."/>
            <person name="Nagy L.G."/>
            <person name="Grigoriev I.V."/>
        </authorList>
    </citation>
    <scope>NUCLEOTIDE SEQUENCE</scope>
    <source>
        <strain evidence="6">ICMP 16352</strain>
    </source>
</reference>
<evidence type="ECO:0000256" key="4">
    <source>
        <dbReference type="SAM" id="MobiDB-lite"/>
    </source>
</evidence>
<keyword evidence="2" id="KW-0808">Transferase</keyword>
<dbReference type="Gene3D" id="1.10.10.10">
    <property type="entry name" value="Winged helix-like DNA-binding domain superfamily/Winged helix DNA-binding domain"/>
    <property type="match status" value="1"/>
</dbReference>
<dbReference type="InterPro" id="IPR001077">
    <property type="entry name" value="COMT_C"/>
</dbReference>
<feature type="compositionally biased region" description="Polar residues" evidence="4">
    <location>
        <begin position="982"/>
        <end position="997"/>
    </location>
</feature>
<feature type="compositionally biased region" description="Pro residues" evidence="4">
    <location>
        <begin position="905"/>
        <end position="916"/>
    </location>
</feature>
<gene>
    <name evidence="6" type="ORF">IW261DRAFT_1404996</name>
</gene>
<dbReference type="SUPFAM" id="SSF53335">
    <property type="entry name" value="S-adenosyl-L-methionine-dependent methyltransferases"/>
    <property type="match status" value="1"/>
</dbReference>
<organism evidence="6 7">
    <name type="scientific">Armillaria novae-zelandiae</name>
    <dbReference type="NCBI Taxonomy" id="153914"/>
    <lineage>
        <taxon>Eukaryota</taxon>
        <taxon>Fungi</taxon>
        <taxon>Dikarya</taxon>
        <taxon>Basidiomycota</taxon>
        <taxon>Agaricomycotina</taxon>
        <taxon>Agaricomycetes</taxon>
        <taxon>Agaricomycetidae</taxon>
        <taxon>Agaricales</taxon>
        <taxon>Marasmiineae</taxon>
        <taxon>Physalacriaceae</taxon>
        <taxon>Armillaria</taxon>
    </lineage>
</organism>
<dbReference type="SUPFAM" id="SSF46785">
    <property type="entry name" value="Winged helix' DNA-binding domain"/>
    <property type="match status" value="1"/>
</dbReference>
<dbReference type="AlphaFoldDB" id="A0AA39TXK1"/>
<dbReference type="PANTHER" id="PTHR43712">
    <property type="entry name" value="PUTATIVE (AFU_ORTHOLOGUE AFUA_4G14580)-RELATED"/>
    <property type="match status" value="1"/>
</dbReference>
<comment type="caution">
    <text evidence="6">The sequence shown here is derived from an EMBL/GenBank/DDBJ whole genome shotgun (WGS) entry which is preliminary data.</text>
</comment>
<dbReference type="PANTHER" id="PTHR43712:SF2">
    <property type="entry name" value="O-METHYLTRANSFERASE CICE"/>
    <property type="match status" value="1"/>
</dbReference>
<feature type="compositionally biased region" description="Pro residues" evidence="4">
    <location>
        <begin position="784"/>
        <end position="793"/>
    </location>
</feature>
<dbReference type="InterPro" id="IPR036390">
    <property type="entry name" value="WH_DNA-bd_sf"/>
</dbReference>
<feature type="compositionally biased region" description="Low complexity" evidence="4">
    <location>
        <begin position="771"/>
        <end position="780"/>
    </location>
</feature>
<dbReference type="Proteomes" id="UP001175227">
    <property type="component" value="Unassembled WGS sequence"/>
</dbReference>
<keyword evidence="7" id="KW-1185">Reference proteome</keyword>
<feature type="region of interest" description="Disordered" evidence="4">
    <location>
        <begin position="61"/>
        <end position="80"/>
    </location>
</feature>
<feature type="compositionally biased region" description="Polar residues" evidence="4">
    <location>
        <begin position="62"/>
        <end position="73"/>
    </location>
</feature>
<sequence>MSGMSSISGEHPFMQYIPAKCDRTASLPCTTTMTFVILRELHAIIGSALDDIQRVYKDASTHSEGLSTPRSPATDSVSSSITTTTKEKCSSFAFDHGYASPPPSPSVATATGHPFPHHRPCTPSSAALDFPALDLPCDPASPSEVLTSHPIVMQAINKIIAAAGQMTATVQTPFLSLCDASMVYHLPACLRILEASNTVEILREAGPNGLHVKMIAEKNGVEKGKLAHILRLLATHHILREVAPDVFANNRISSLVDSGKSAQEVMSSPEAKFRDTNGIAAFVGLSTDELFKSSAYITEAYLYSADAHKNINEPTHAPFNFAFGCEGVGFFGWLEGEGIKGGRVNGPERESGMLPGSEGTVTVENRRDLKPSNVNSLSNSNRYRLERFGTAMTGTDSWEVPGAVLNGFDWHALPRGSVVVDVGGGIGSTSMFLAHAFSNPTDEDSIGLKFIIQDRPIVVEMGERQWRSKCPELLDPDIAQFQVHDFFTPQPIKNAAVYFLRVILHDWPDSFAQRILLRLREAAADDTKLVIADFVVPLACEDDFSSKGGNCVIGAESTLAPPPLLPNLGKASAHAYWMDLTMQSVFNGQERTLREIVSLAASAGWKVTKLTKAPGSLFGHIIAVPTSIPIQKRARAGSGSAFLDAREPDLRRGSSVQDITDVGAGEREVMERASSRCGTPTFGSRTELPSFEEARARFGGGFIRGLGRRVGFGGSSKVTQLKQAPNLTGPSTLKKKKPSPLSVVPSSPSPVPKSPRHAQSMSPVTGRPAYSHSHPSAPASGTRLPPPPSPMSPRHPRLSLSRRSSFAQLSQAGQVAPPTMIPIRNTHDSSTPSARSSPIPLLVTRQTPSSPVVPRPLTHHASHAQLSPSPPSRQSHPSPVAARKPLARRASLAQLFPPASTSTSPVPPLPTMPSLPPRSTIRRTSNAHLDSAGPRKRSETILGLPFGASGGPTHVRSRSRSSSILRGLQIPGAGRRIKFGESQATDSAGPPGSSTSVLEAAAMIDSQGPEYSP</sequence>
<evidence type="ECO:0000256" key="2">
    <source>
        <dbReference type="ARBA" id="ARBA00022679"/>
    </source>
</evidence>
<dbReference type="Gene3D" id="3.40.50.150">
    <property type="entry name" value="Vaccinia Virus protein VP39"/>
    <property type="match status" value="1"/>
</dbReference>
<protein>
    <recommendedName>
        <fullName evidence="5">O-methyltransferase C-terminal domain-containing protein</fullName>
    </recommendedName>
</protein>
<accession>A0AA39TXK1</accession>
<evidence type="ECO:0000313" key="6">
    <source>
        <dbReference type="EMBL" id="KAK0472812.1"/>
    </source>
</evidence>
<evidence type="ECO:0000256" key="3">
    <source>
        <dbReference type="ARBA" id="ARBA00022691"/>
    </source>
</evidence>
<keyword evidence="3" id="KW-0949">S-adenosyl-L-methionine</keyword>
<dbReference type="GO" id="GO:0008171">
    <property type="term" value="F:O-methyltransferase activity"/>
    <property type="evidence" value="ECO:0007669"/>
    <property type="project" value="InterPro"/>
</dbReference>
<evidence type="ECO:0000259" key="5">
    <source>
        <dbReference type="Pfam" id="PF00891"/>
    </source>
</evidence>
<feature type="region of interest" description="Disordered" evidence="4">
    <location>
        <begin position="721"/>
        <end position="1013"/>
    </location>
</feature>
<proteinExistence type="predicted"/>
<dbReference type="GO" id="GO:0032259">
    <property type="term" value="P:methylation"/>
    <property type="evidence" value="ECO:0007669"/>
    <property type="project" value="UniProtKB-KW"/>
</dbReference>
<dbReference type="InterPro" id="IPR016461">
    <property type="entry name" value="COMT-like"/>
</dbReference>
<feature type="domain" description="O-methyltransferase C-terminal" evidence="5">
    <location>
        <begin position="397"/>
        <end position="546"/>
    </location>
</feature>
<keyword evidence="1" id="KW-0489">Methyltransferase</keyword>
<evidence type="ECO:0000256" key="1">
    <source>
        <dbReference type="ARBA" id="ARBA00022603"/>
    </source>
</evidence>
<dbReference type="Pfam" id="PF00891">
    <property type="entry name" value="Methyltransf_2"/>
    <property type="match status" value="1"/>
</dbReference>
<dbReference type="InterPro" id="IPR036388">
    <property type="entry name" value="WH-like_DNA-bd_sf"/>
</dbReference>
<dbReference type="PROSITE" id="PS51683">
    <property type="entry name" value="SAM_OMT_II"/>
    <property type="match status" value="1"/>
</dbReference>
<dbReference type="InterPro" id="IPR029063">
    <property type="entry name" value="SAM-dependent_MTases_sf"/>
</dbReference>
<evidence type="ECO:0000313" key="7">
    <source>
        <dbReference type="Proteomes" id="UP001175227"/>
    </source>
</evidence>
<name>A0AA39TXK1_9AGAR</name>